<dbReference type="InParanoid" id="A0A0C3PET0"/>
<reference evidence="3" key="2">
    <citation type="submission" date="2015-01" db="EMBL/GenBank/DDBJ databases">
        <title>Evolutionary Origins and Diversification of the Mycorrhizal Mutualists.</title>
        <authorList>
            <consortium name="DOE Joint Genome Institute"/>
            <consortium name="Mycorrhizal Genomics Consortium"/>
            <person name="Kohler A."/>
            <person name="Kuo A."/>
            <person name="Nagy L.G."/>
            <person name="Floudas D."/>
            <person name="Copeland A."/>
            <person name="Barry K.W."/>
            <person name="Cichocki N."/>
            <person name="Veneault-Fourrey C."/>
            <person name="LaButti K."/>
            <person name="Lindquist E.A."/>
            <person name="Lipzen A."/>
            <person name="Lundell T."/>
            <person name="Morin E."/>
            <person name="Murat C."/>
            <person name="Riley R."/>
            <person name="Ohm R."/>
            <person name="Sun H."/>
            <person name="Tunlid A."/>
            <person name="Henrissat B."/>
            <person name="Grigoriev I.V."/>
            <person name="Hibbett D.S."/>
            <person name="Martin F."/>
        </authorList>
    </citation>
    <scope>NUCLEOTIDE SEQUENCE [LARGE SCALE GENOMIC DNA]</scope>
    <source>
        <strain evidence="3">Marx 270</strain>
    </source>
</reference>
<reference evidence="2 3" key="1">
    <citation type="submission" date="2014-04" db="EMBL/GenBank/DDBJ databases">
        <authorList>
            <consortium name="DOE Joint Genome Institute"/>
            <person name="Kuo A."/>
            <person name="Kohler A."/>
            <person name="Costa M.D."/>
            <person name="Nagy L.G."/>
            <person name="Floudas D."/>
            <person name="Copeland A."/>
            <person name="Barry K.W."/>
            <person name="Cichocki N."/>
            <person name="Veneault-Fourrey C."/>
            <person name="LaButti K."/>
            <person name="Lindquist E.A."/>
            <person name="Lipzen A."/>
            <person name="Lundell T."/>
            <person name="Morin E."/>
            <person name="Murat C."/>
            <person name="Sun H."/>
            <person name="Tunlid A."/>
            <person name="Henrissat B."/>
            <person name="Grigoriev I.V."/>
            <person name="Hibbett D.S."/>
            <person name="Martin F."/>
            <person name="Nordberg H.P."/>
            <person name="Cantor M.N."/>
            <person name="Hua S.X."/>
        </authorList>
    </citation>
    <scope>NUCLEOTIDE SEQUENCE [LARGE SCALE GENOMIC DNA]</scope>
    <source>
        <strain evidence="2 3">Marx 270</strain>
    </source>
</reference>
<protein>
    <submittedName>
        <fullName evidence="2">Uncharacterized protein</fullName>
    </submittedName>
</protein>
<keyword evidence="3" id="KW-1185">Reference proteome</keyword>
<sequence>MAVRARGAAISVLATCGTAAPAMITVFVRPAPNSHRSSDQKPSTRGGCHKGGTTKSSGSQRTGGTYPLRSTGRMQSRKGASGASGGRFKEGSWRGT</sequence>
<gene>
    <name evidence="2" type="ORF">M404DRAFT_993329</name>
</gene>
<feature type="region of interest" description="Disordered" evidence="1">
    <location>
        <begin position="31"/>
        <end position="96"/>
    </location>
</feature>
<evidence type="ECO:0000313" key="3">
    <source>
        <dbReference type="Proteomes" id="UP000054217"/>
    </source>
</evidence>
<accession>A0A0C3PET0</accession>
<organism evidence="2 3">
    <name type="scientific">Pisolithus tinctorius Marx 270</name>
    <dbReference type="NCBI Taxonomy" id="870435"/>
    <lineage>
        <taxon>Eukaryota</taxon>
        <taxon>Fungi</taxon>
        <taxon>Dikarya</taxon>
        <taxon>Basidiomycota</taxon>
        <taxon>Agaricomycotina</taxon>
        <taxon>Agaricomycetes</taxon>
        <taxon>Agaricomycetidae</taxon>
        <taxon>Boletales</taxon>
        <taxon>Sclerodermatineae</taxon>
        <taxon>Pisolithaceae</taxon>
        <taxon>Pisolithus</taxon>
    </lineage>
</organism>
<dbReference type="AlphaFoldDB" id="A0A0C3PET0"/>
<feature type="compositionally biased region" description="Basic and acidic residues" evidence="1">
    <location>
        <begin position="87"/>
        <end position="96"/>
    </location>
</feature>
<evidence type="ECO:0000313" key="2">
    <source>
        <dbReference type="EMBL" id="KIO12325.1"/>
    </source>
</evidence>
<feature type="compositionally biased region" description="Polar residues" evidence="1">
    <location>
        <begin position="53"/>
        <end position="63"/>
    </location>
</feature>
<dbReference type="Proteomes" id="UP000054217">
    <property type="component" value="Unassembled WGS sequence"/>
</dbReference>
<name>A0A0C3PET0_PISTI</name>
<dbReference type="HOGENOM" id="CLU_2360588_0_0_1"/>
<evidence type="ECO:0000256" key="1">
    <source>
        <dbReference type="SAM" id="MobiDB-lite"/>
    </source>
</evidence>
<dbReference type="EMBL" id="KN831947">
    <property type="protein sequence ID" value="KIO12325.1"/>
    <property type="molecule type" value="Genomic_DNA"/>
</dbReference>
<proteinExistence type="predicted"/>